<feature type="compositionally biased region" description="Basic and acidic residues" evidence="1">
    <location>
        <begin position="144"/>
        <end position="186"/>
    </location>
</feature>
<proteinExistence type="predicted"/>
<name>A0A8J6HSY1_TENMO</name>
<feature type="region of interest" description="Disordered" evidence="1">
    <location>
        <begin position="415"/>
        <end position="459"/>
    </location>
</feature>
<gene>
    <name evidence="2" type="ORF">GEV33_003420</name>
</gene>
<feature type="compositionally biased region" description="Basic and acidic residues" evidence="1">
    <location>
        <begin position="106"/>
        <end position="122"/>
    </location>
</feature>
<evidence type="ECO:0000256" key="1">
    <source>
        <dbReference type="SAM" id="MobiDB-lite"/>
    </source>
</evidence>
<dbReference type="Proteomes" id="UP000719412">
    <property type="component" value="Unassembled WGS sequence"/>
</dbReference>
<protein>
    <submittedName>
        <fullName evidence="2">Uncharacterized protein</fullName>
    </submittedName>
</protein>
<keyword evidence="3" id="KW-1185">Reference proteome</keyword>
<feature type="compositionally biased region" description="Acidic residues" evidence="1">
    <location>
        <begin position="81"/>
        <end position="97"/>
    </location>
</feature>
<comment type="caution">
    <text evidence="2">The sequence shown here is derived from an EMBL/GenBank/DDBJ whole genome shotgun (WGS) entry which is preliminary data.</text>
</comment>
<reference evidence="2" key="2">
    <citation type="submission" date="2021-08" db="EMBL/GenBank/DDBJ databases">
        <authorList>
            <person name="Eriksson T."/>
        </authorList>
    </citation>
    <scope>NUCLEOTIDE SEQUENCE</scope>
    <source>
        <strain evidence="2">Stoneville</strain>
        <tissue evidence="2">Whole head</tissue>
    </source>
</reference>
<sequence length="493" mass="57852">MFEYTHLIAEAKSKFSPNLKPYASTHDVIDTVEAFHQISFNYFTIPPIKIRTKPVLFILRRRDNFEEFLQMKDYSKTVLTDDVEDEEESHEESEEENVTNVPTIGESKESDYKETVVADEAKFSNPQNAGRQLEEDEASVSPVLKHEEEPKEEGRSQEQEIKSREENEHRRDVSRKNYEVKSENQEIDVLKKVKRTTRKESVRVPILKADVPKKPLKKSEMKIPEYEKIVDKSEVSEITNEGTKNNSEERQTVKKNIKKLIQRYRRKSDDDLATEQKSSHTKDTIKKIIEDEKTKQVEEELKKIQKQIFDIIENSPNIINKNLIMEKLHDTITNEFINVNNKPESKLKAQRKADFQTRKQIFEEKKKRQPFEDTARWIKPKPVPKLPDTQKQSHQKLVDENKVGQTTVDEKNAIDFYEPSVKEETRENEEFVQDAHKTAEESLEVKTDDAEEREKLSQMSERFVEASKKIADIMTIIDEIVDTMELSEDSEEF</sequence>
<feature type="compositionally biased region" description="Basic and acidic residues" evidence="1">
    <location>
        <begin position="420"/>
        <end position="459"/>
    </location>
</feature>
<dbReference type="AlphaFoldDB" id="A0A8J6HSY1"/>
<organism evidence="2 3">
    <name type="scientific">Tenebrio molitor</name>
    <name type="common">Yellow mealworm beetle</name>
    <dbReference type="NCBI Taxonomy" id="7067"/>
    <lineage>
        <taxon>Eukaryota</taxon>
        <taxon>Metazoa</taxon>
        <taxon>Ecdysozoa</taxon>
        <taxon>Arthropoda</taxon>
        <taxon>Hexapoda</taxon>
        <taxon>Insecta</taxon>
        <taxon>Pterygota</taxon>
        <taxon>Neoptera</taxon>
        <taxon>Endopterygota</taxon>
        <taxon>Coleoptera</taxon>
        <taxon>Polyphaga</taxon>
        <taxon>Cucujiformia</taxon>
        <taxon>Tenebrionidae</taxon>
        <taxon>Tenebrio</taxon>
    </lineage>
</organism>
<accession>A0A8J6HSY1</accession>
<reference evidence="2" key="1">
    <citation type="journal article" date="2020" name="J Insects Food Feed">
        <title>The yellow mealworm (Tenebrio molitor) genome: a resource for the emerging insects as food and feed industry.</title>
        <authorList>
            <person name="Eriksson T."/>
            <person name="Andere A."/>
            <person name="Kelstrup H."/>
            <person name="Emery V."/>
            <person name="Picard C."/>
        </authorList>
    </citation>
    <scope>NUCLEOTIDE SEQUENCE</scope>
    <source>
        <strain evidence="2">Stoneville</strain>
        <tissue evidence="2">Whole head</tissue>
    </source>
</reference>
<feature type="region of interest" description="Disordered" evidence="1">
    <location>
        <begin position="79"/>
        <end position="186"/>
    </location>
</feature>
<evidence type="ECO:0000313" key="2">
    <source>
        <dbReference type="EMBL" id="KAH0819371.1"/>
    </source>
</evidence>
<dbReference type="EMBL" id="JABDTM020014713">
    <property type="protein sequence ID" value="KAH0819371.1"/>
    <property type="molecule type" value="Genomic_DNA"/>
</dbReference>
<evidence type="ECO:0000313" key="3">
    <source>
        <dbReference type="Proteomes" id="UP000719412"/>
    </source>
</evidence>